<proteinExistence type="predicted"/>
<gene>
    <name evidence="1" type="ORF">GAK30_00691</name>
</gene>
<dbReference type="Proteomes" id="UP000461670">
    <property type="component" value="Unassembled WGS sequence"/>
</dbReference>
<organism evidence="1 2">
    <name type="scientific">Paracidovorax wautersii</name>
    <dbReference type="NCBI Taxonomy" id="1177982"/>
    <lineage>
        <taxon>Bacteria</taxon>
        <taxon>Pseudomonadati</taxon>
        <taxon>Pseudomonadota</taxon>
        <taxon>Betaproteobacteria</taxon>
        <taxon>Burkholderiales</taxon>
        <taxon>Comamonadaceae</taxon>
        <taxon>Paracidovorax</taxon>
    </lineage>
</organism>
<dbReference type="InterPro" id="IPR046170">
    <property type="entry name" value="DUF6172"/>
</dbReference>
<reference evidence="2" key="1">
    <citation type="journal article" date="2020" name="MBio">
        <title>Horizontal gene transfer to a defensive symbiont with a reduced genome amongst a multipartite beetle microbiome.</title>
        <authorList>
            <person name="Waterworth S.C."/>
            <person name="Florez L.V."/>
            <person name="Rees E.R."/>
            <person name="Hertweck C."/>
            <person name="Kaltenpoth M."/>
            <person name="Kwan J.C."/>
        </authorList>
    </citation>
    <scope>NUCLEOTIDE SEQUENCE [LARGE SCALE GENOMIC DNA]</scope>
</reference>
<dbReference type="Pfam" id="PF19669">
    <property type="entry name" value="DUF6172"/>
    <property type="match status" value="1"/>
</dbReference>
<protein>
    <submittedName>
        <fullName evidence="1">Uncharacterized protein</fullName>
    </submittedName>
</protein>
<comment type="caution">
    <text evidence="1">The sequence shown here is derived from an EMBL/GenBank/DDBJ whole genome shotgun (WGS) entry which is preliminary data.</text>
</comment>
<name>A0A7V8JRF6_9BURK</name>
<accession>A0A7V8JRF6</accession>
<dbReference type="AlphaFoldDB" id="A0A7V8JRF6"/>
<sequence>MKKTFQLNIEGKNRDRVLDAVKHEIRKYIKRERRRELPPGVDYWDFDCKFGLTETAAERVHLASLTALIDAAARDAANSFYAEILAAHGVRQARPAAPPAEAADLD</sequence>
<dbReference type="EMBL" id="WNDQ01000006">
    <property type="protein sequence ID" value="KAF1023238.1"/>
    <property type="molecule type" value="Genomic_DNA"/>
</dbReference>
<evidence type="ECO:0000313" key="2">
    <source>
        <dbReference type="Proteomes" id="UP000461670"/>
    </source>
</evidence>
<evidence type="ECO:0000313" key="1">
    <source>
        <dbReference type="EMBL" id="KAF1023238.1"/>
    </source>
</evidence>